<organism evidence="1 2">
    <name type="scientific">Paraburkholderia rhynchosiae</name>
    <dbReference type="NCBI Taxonomy" id="487049"/>
    <lineage>
        <taxon>Bacteria</taxon>
        <taxon>Pseudomonadati</taxon>
        <taxon>Pseudomonadota</taxon>
        <taxon>Betaproteobacteria</taxon>
        <taxon>Burkholderiales</taxon>
        <taxon>Burkholderiaceae</taxon>
        <taxon>Paraburkholderia</taxon>
    </lineage>
</organism>
<reference evidence="1 2" key="1">
    <citation type="submission" date="2020-04" db="EMBL/GenBank/DDBJ databases">
        <authorList>
            <person name="De Canck E."/>
        </authorList>
    </citation>
    <scope>NUCLEOTIDE SEQUENCE [LARGE SCALE GENOMIC DNA]</scope>
    <source>
        <strain evidence="1 2">LMG 27174</strain>
    </source>
</reference>
<dbReference type="EMBL" id="CADIJZ010000009">
    <property type="protein sequence ID" value="CAB3684368.1"/>
    <property type="molecule type" value="Genomic_DNA"/>
</dbReference>
<name>A0A6J5AYG2_9BURK</name>
<protein>
    <submittedName>
        <fullName evidence="1">Uncharacterized protein</fullName>
    </submittedName>
</protein>
<dbReference type="Proteomes" id="UP000494205">
    <property type="component" value="Unassembled WGS sequence"/>
</dbReference>
<gene>
    <name evidence="1" type="ORF">LMG27174_02822</name>
</gene>
<accession>A0A6J5AYG2</accession>
<dbReference type="AlphaFoldDB" id="A0A6J5AYG2"/>
<proteinExistence type="predicted"/>
<evidence type="ECO:0000313" key="1">
    <source>
        <dbReference type="EMBL" id="CAB3684368.1"/>
    </source>
</evidence>
<sequence length="52" mass="5305">MIREAGLVAGSLVDLLVDSVVGSVIVSMPAGEYFHQASNASVANVPSQCSPM</sequence>
<evidence type="ECO:0000313" key="2">
    <source>
        <dbReference type="Proteomes" id="UP000494205"/>
    </source>
</evidence>